<dbReference type="AlphaFoldDB" id="A0A8J7YL74"/>
<proteinExistence type="predicted"/>
<evidence type="ECO:0000313" key="3">
    <source>
        <dbReference type="Proteomes" id="UP000716004"/>
    </source>
</evidence>
<reference evidence="2" key="1">
    <citation type="submission" date="2021-04" db="EMBL/GenBank/DDBJ databases">
        <title>Genomic insights into ecological role and evolution of a novel Thermoplasmata order Candidatus Sysuiplasmatales.</title>
        <authorList>
            <person name="Yuan Y."/>
        </authorList>
    </citation>
    <scope>NUCLEOTIDE SEQUENCE</scope>
    <source>
        <strain evidence="2">YP2-bin.285</strain>
    </source>
</reference>
<accession>A0A8J7YL74</accession>
<organism evidence="2 3">
    <name type="scientific">Candidatus Sysuiplasma superficiale</name>
    <dbReference type="NCBI Taxonomy" id="2823368"/>
    <lineage>
        <taxon>Archaea</taxon>
        <taxon>Methanobacteriati</taxon>
        <taxon>Thermoplasmatota</taxon>
        <taxon>Thermoplasmata</taxon>
        <taxon>Candidatus Sysuiplasmatales</taxon>
        <taxon>Candidatus Sysuiplasmataceae</taxon>
        <taxon>Candidatus Sysuiplasma</taxon>
    </lineage>
</organism>
<feature type="domain" description="HTH-like" evidence="1">
    <location>
        <begin position="47"/>
        <end position="92"/>
    </location>
</feature>
<dbReference type="EMBL" id="JAGVSJ010000049">
    <property type="protein sequence ID" value="MBX8632672.1"/>
    <property type="molecule type" value="Genomic_DNA"/>
</dbReference>
<gene>
    <name evidence="2" type="ORF">J9259_09210</name>
</gene>
<dbReference type="Proteomes" id="UP000716004">
    <property type="component" value="Unassembled WGS sequence"/>
</dbReference>
<dbReference type="InterPro" id="IPR025948">
    <property type="entry name" value="HTH-like_dom"/>
</dbReference>
<name>A0A8J7YL74_9ARCH</name>
<evidence type="ECO:0000313" key="2">
    <source>
        <dbReference type="EMBL" id="MBX8632672.1"/>
    </source>
</evidence>
<evidence type="ECO:0000259" key="1">
    <source>
        <dbReference type="Pfam" id="PF13276"/>
    </source>
</evidence>
<sequence length="142" mass="16651">MEAFRAMISDGDIGVSSAASMLHTSRSTFQYVKRAPCRRLKTDEIEKKKLIEKLAGENITYGYRRIWALLRRQDVFISRKRVRRMLKEMNLQREAHFPGPRLPQTGNLVSGVPDVRWYTDISAPRRKWKTCNCIRTDIKRPI</sequence>
<dbReference type="Pfam" id="PF13276">
    <property type="entry name" value="HTH_21"/>
    <property type="match status" value="1"/>
</dbReference>
<comment type="caution">
    <text evidence="2">The sequence shown here is derived from an EMBL/GenBank/DDBJ whole genome shotgun (WGS) entry which is preliminary data.</text>
</comment>
<protein>
    <submittedName>
        <fullName evidence="2">IS3 family transposase</fullName>
    </submittedName>
</protein>